<evidence type="ECO:0000259" key="1">
    <source>
        <dbReference type="PROSITE" id="PS50181"/>
    </source>
</evidence>
<dbReference type="CDD" id="cd09917">
    <property type="entry name" value="F-box_SF"/>
    <property type="match status" value="1"/>
</dbReference>
<dbReference type="Pfam" id="PF24539">
    <property type="entry name" value="DUF7600"/>
    <property type="match status" value="1"/>
</dbReference>
<accession>A0A6A5YH03</accession>
<proteinExistence type="predicted"/>
<dbReference type="EMBL" id="ML977364">
    <property type="protein sequence ID" value="KAF2106315.1"/>
    <property type="molecule type" value="Genomic_DNA"/>
</dbReference>
<dbReference type="SUPFAM" id="SSF81383">
    <property type="entry name" value="F-box domain"/>
    <property type="match status" value="1"/>
</dbReference>
<dbReference type="Proteomes" id="UP000799770">
    <property type="component" value="Unassembled WGS sequence"/>
</dbReference>
<dbReference type="AlphaFoldDB" id="A0A6A5YH03"/>
<dbReference type="PROSITE" id="PS50181">
    <property type="entry name" value="FBOX"/>
    <property type="match status" value="1"/>
</dbReference>
<sequence>MFSCNLCGLNVGGSKGRAWASHIRAVYVVDDNWLDPRLSGLGLLEDPFDDVSLPSDCNLSAIDEDYNYQNDIHLEDVAFQSNGPLQDNSRTTGYVFHEHCFKLLRYACTPERIDARILNLLLRSFGVDPSSAVVNWGHTYGGFYNTNEDDVHSRSICRPRISGHPPGTTTYDKDPFLDRSFSQVLLEFHMWNHMEKANARSFPNEQPPAPPRRLTEECFEQLPVEILDMILSYLPSKDVLHARLSSRVVAAVPLSQAFWRSRFAPGNELDFLPEPILFKQKIVQHHFFSEPKLVHKAARDERAGLAMAQRQRIWDIIQPLANALRSFSLHGAQYGTVEPCGWPRASAWHPELHEEDQWRWDCGHGELLDSAVQPYHFGCRPLFKRFVVLPSRVLAIKVSVLPWYNTTYITGLRFCLADGSEVPLGYILADREETLKLDAGLRGFELAISERGIHGLNAATQGWKLPSRFVGDRSKYLKIARFGQGHEADRAKAYFDGMKMVYLAIPGYIHRPTGPYSLWKGAAYYEEVMKTSAGLRDV</sequence>
<dbReference type="InterPro" id="IPR056021">
    <property type="entry name" value="DUF7600"/>
</dbReference>
<dbReference type="Pfam" id="PF12937">
    <property type="entry name" value="F-box-like"/>
    <property type="match status" value="1"/>
</dbReference>
<dbReference type="Gene3D" id="1.20.1280.50">
    <property type="match status" value="1"/>
</dbReference>
<feature type="domain" description="F-box" evidence="1">
    <location>
        <begin position="216"/>
        <end position="262"/>
    </location>
</feature>
<keyword evidence="3" id="KW-1185">Reference proteome</keyword>
<organism evidence="2 3">
    <name type="scientific">Lophiotrema nucula</name>
    <dbReference type="NCBI Taxonomy" id="690887"/>
    <lineage>
        <taxon>Eukaryota</taxon>
        <taxon>Fungi</taxon>
        <taxon>Dikarya</taxon>
        <taxon>Ascomycota</taxon>
        <taxon>Pezizomycotina</taxon>
        <taxon>Dothideomycetes</taxon>
        <taxon>Pleosporomycetidae</taxon>
        <taxon>Pleosporales</taxon>
        <taxon>Lophiotremataceae</taxon>
        <taxon>Lophiotrema</taxon>
    </lineage>
</organism>
<name>A0A6A5YH03_9PLEO</name>
<gene>
    <name evidence="2" type="ORF">BDV96DRAFT_607536</name>
</gene>
<protein>
    <recommendedName>
        <fullName evidence="1">F-box domain-containing protein</fullName>
    </recommendedName>
</protein>
<reference evidence="2" key="1">
    <citation type="journal article" date="2020" name="Stud. Mycol.">
        <title>101 Dothideomycetes genomes: a test case for predicting lifestyles and emergence of pathogens.</title>
        <authorList>
            <person name="Haridas S."/>
            <person name="Albert R."/>
            <person name="Binder M."/>
            <person name="Bloem J."/>
            <person name="Labutti K."/>
            <person name="Salamov A."/>
            <person name="Andreopoulos B."/>
            <person name="Baker S."/>
            <person name="Barry K."/>
            <person name="Bills G."/>
            <person name="Bluhm B."/>
            <person name="Cannon C."/>
            <person name="Castanera R."/>
            <person name="Culley D."/>
            <person name="Daum C."/>
            <person name="Ezra D."/>
            <person name="Gonzalez J."/>
            <person name="Henrissat B."/>
            <person name="Kuo A."/>
            <person name="Liang C."/>
            <person name="Lipzen A."/>
            <person name="Lutzoni F."/>
            <person name="Magnuson J."/>
            <person name="Mondo S."/>
            <person name="Nolan M."/>
            <person name="Ohm R."/>
            <person name="Pangilinan J."/>
            <person name="Park H.-J."/>
            <person name="Ramirez L."/>
            <person name="Alfaro M."/>
            <person name="Sun H."/>
            <person name="Tritt A."/>
            <person name="Yoshinaga Y."/>
            <person name="Zwiers L.-H."/>
            <person name="Turgeon B."/>
            <person name="Goodwin S."/>
            <person name="Spatafora J."/>
            <person name="Crous P."/>
            <person name="Grigoriev I."/>
        </authorList>
    </citation>
    <scope>NUCLEOTIDE SEQUENCE</scope>
    <source>
        <strain evidence="2">CBS 627.86</strain>
    </source>
</reference>
<dbReference type="InterPro" id="IPR036047">
    <property type="entry name" value="F-box-like_dom_sf"/>
</dbReference>
<evidence type="ECO:0000313" key="3">
    <source>
        <dbReference type="Proteomes" id="UP000799770"/>
    </source>
</evidence>
<evidence type="ECO:0000313" key="2">
    <source>
        <dbReference type="EMBL" id="KAF2106315.1"/>
    </source>
</evidence>
<dbReference type="InterPro" id="IPR001810">
    <property type="entry name" value="F-box_dom"/>
</dbReference>
<dbReference type="OrthoDB" id="3743754at2759"/>